<proteinExistence type="predicted"/>
<sequence>MTPLLARSDRQNHALAEDQEACGPRFMCSFAAQADLSHRVLAAPSCFLAELGGFPVGWRDFGEFSLCFGRPRDLTRLNQPPPPPNDSQGTPQERHRGSRARALNAVQRDSFAAERRPSRGLPQRRGLCNPRQRDDDDQGADSPSGRLAGLNSRLSD</sequence>
<feature type="region of interest" description="Disordered" evidence="1">
    <location>
        <begin position="72"/>
        <end position="156"/>
    </location>
</feature>
<evidence type="ECO:0000313" key="3">
    <source>
        <dbReference type="Proteomes" id="UP000703269"/>
    </source>
</evidence>
<comment type="caution">
    <text evidence="2">The sequence shown here is derived from an EMBL/GenBank/DDBJ whole genome shotgun (WGS) entry which is preliminary data.</text>
</comment>
<dbReference type="EMBL" id="BPQB01000028">
    <property type="protein sequence ID" value="GJE92852.1"/>
    <property type="molecule type" value="Genomic_DNA"/>
</dbReference>
<gene>
    <name evidence="2" type="ORF">PsYK624_090100</name>
</gene>
<reference evidence="2 3" key="1">
    <citation type="submission" date="2021-08" db="EMBL/GenBank/DDBJ databases">
        <title>Draft Genome Sequence of Phanerochaete sordida strain YK-624.</title>
        <authorList>
            <person name="Mori T."/>
            <person name="Dohra H."/>
            <person name="Suzuki T."/>
            <person name="Kawagishi H."/>
            <person name="Hirai H."/>
        </authorList>
    </citation>
    <scope>NUCLEOTIDE SEQUENCE [LARGE SCALE GENOMIC DNA]</scope>
    <source>
        <strain evidence="2 3">YK-624</strain>
    </source>
</reference>
<protein>
    <submittedName>
        <fullName evidence="2">Uncharacterized protein</fullName>
    </submittedName>
</protein>
<dbReference type="Proteomes" id="UP000703269">
    <property type="component" value="Unassembled WGS sequence"/>
</dbReference>
<keyword evidence="3" id="KW-1185">Reference proteome</keyword>
<accession>A0A9P3GDR2</accession>
<evidence type="ECO:0000256" key="1">
    <source>
        <dbReference type="SAM" id="MobiDB-lite"/>
    </source>
</evidence>
<name>A0A9P3GDR2_9APHY</name>
<evidence type="ECO:0000313" key="2">
    <source>
        <dbReference type="EMBL" id="GJE92852.1"/>
    </source>
</evidence>
<organism evidence="2 3">
    <name type="scientific">Phanerochaete sordida</name>
    <dbReference type="NCBI Taxonomy" id="48140"/>
    <lineage>
        <taxon>Eukaryota</taxon>
        <taxon>Fungi</taxon>
        <taxon>Dikarya</taxon>
        <taxon>Basidiomycota</taxon>
        <taxon>Agaricomycotina</taxon>
        <taxon>Agaricomycetes</taxon>
        <taxon>Polyporales</taxon>
        <taxon>Phanerochaetaceae</taxon>
        <taxon>Phanerochaete</taxon>
    </lineage>
</organism>
<dbReference type="AlphaFoldDB" id="A0A9P3GDR2"/>